<feature type="compositionally biased region" description="Polar residues" evidence="1">
    <location>
        <begin position="166"/>
        <end position="187"/>
    </location>
</feature>
<protein>
    <submittedName>
        <fullName evidence="2">Uncharacterized protein</fullName>
    </submittedName>
</protein>
<name>A0AAE3DYM3_9FIRM</name>
<dbReference type="Proteomes" id="UP001198242">
    <property type="component" value="Unassembled WGS sequence"/>
</dbReference>
<feature type="compositionally biased region" description="Polar residues" evidence="1">
    <location>
        <begin position="210"/>
        <end position="222"/>
    </location>
</feature>
<feature type="region of interest" description="Disordered" evidence="1">
    <location>
        <begin position="165"/>
        <end position="248"/>
    </location>
</feature>
<sequence>MNCDKFNECLDNYENLSDETKQKMDKHALECANCKSELEFMRSIISTAKSLPDINVPVDFMEKLNVRIDEEEKKKARITRRVMRNVRRNWKQYTAAAACFALVAVVTANSNMFVDKMNGNDDGVIQEETVVTDSDGNAAVSTTAPAVAAQDNAEENQPTVFEETVENTIPENKTAKSTSSLATAKPQTSASTNSVKSSVVANNSKSTSAPSVSPKVQNNAVPSVSAEPEKSDEGAVSQKTTAEVADNSNDIQAYSQDDGIAIASIDVQSDDRSVYDGTADNINNSRTVKSSVEDDYSLAGGAQIAYGRYYKLDKDGNPIEAPEENKPIGSIVISAKDADEALSVIRQYSYDEDGEFYTTSSDRLTSMLSVLSVQGIGYSNYTPAYEGEVTFKLVIS</sequence>
<feature type="compositionally biased region" description="Polar residues" evidence="1">
    <location>
        <begin position="237"/>
        <end position="248"/>
    </location>
</feature>
<evidence type="ECO:0000313" key="3">
    <source>
        <dbReference type="Proteomes" id="UP001198242"/>
    </source>
</evidence>
<keyword evidence="3" id="KW-1185">Reference proteome</keyword>
<organism evidence="2 3">
    <name type="scientific">Hominilimicola fabiformis</name>
    <dbReference type="NCBI Taxonomy" id="2885356"/>
    <lineage>
        <taxon>Bacteria</taxon>
        <taxon>Bacillati</taxon>
        <taxon>Bacillota</taxon>
        <taxon>Clostridia</taxon>
        <taxon>Eubacteriales</taxon>
        <taxon>Oscillospiraceae</taxon>
        <taxon>Hominilimicola</taxon>
    </lineage>
</organism>
<proteinExistence type="predicted"/>
<evidence type="ECO:0000256" key="1">
    <source>
        <dbReference type="SAM" id="MobiDB-lite"/>
    </source>
</evidence>
<dbReference type="EMBL" id="JAJEQM010000008">
    <property type="protein sequence ID" value="MCC2210635.1"/>
    <property type="molecule type" value="Genomic_DNA"/>
</dbReference>
<evidence type="ECO:0000313" key="2">
    <source>
        <dbReference type="EMBL" id="MCC2210635.1"/>
    </source>
</evidence>
<reference evidence="2 3" key="1">
    <citation type="submission" date="2021-10" db="EMBL/GenBank/DDBJ databases">
        <title>Anaerobic single-cell dispensing facilitates the cultivation of human gut bacteria.</title>
        <authorList>
            <person name="Afrizal A."/>
        </authorList>
    </citation>
    <scope>NUCLEOTIDE SEQUENCE [LARGE SCALE GENOMIC DNA]</scope>
    <source>
        <strain evidence="2 3">CLA-AA-H232</strain>
    </source>
</reference>
<dbReference type="RefSeq" id="WP_308456426.1">
    <property type="nucleotide sequence ID" value="NZ_JAJEQM010000008.1"/>
</dbReference>
<gene>
    <name evidence="2" type="ORF">LKE05_07515</name>
</gene>
<comment type="caution">
    <text evidence="2">The sequence shown here is derived from an EMBL/GenBank/DDBJ whole genome shotgun (WGS) entry which is preliminary data.</text>
</comment>
<accession>A0AAE3DYM3</accession>
<feature type="compositionally biased region" description="Low complexity" evidence="1">
    <location>
        <begin position="188"/>
        <end position="209"/>
    </location>
</feature>
<dbReference type="AlphaFoldDB" id="A0AAE3DYM3"/>